<evidence type="ECO:0000256" key="12">
    <source>
        <dbReference type="HAMAP-Rule" id="MF_00165"/>
    </source>
</evidence>
<evidence type="ECO:0000256" key="3">
    <source>
        <dbReference type="ARBA" id="ARBA00017144"/>
    </source>
</evidence>
<dbReference type="Pfam" id="PF02223">
    <property type="entry name" value="Thymidylate_kin"/>
    <property type="match status" value="1"/>
</dbReference>
<reference evidence="14 15" key="1">
    <citation type="submission" date="2020-02" db="EMBL/GenBank/DDBJ databases">
        <authorList>
            <person name="Yang Z."/>
        </authorList>
    </citation>
    <scope>NUCLEOTIDE SEQUENCE [LARGE SCALE GENOMIC DNA]</scope>
    <source>
        <strain evidence="14 15">HX-7-9</strain>
    </source>
</reference>
<dbReference type="GO" id="GO:0006235">
    <property type="term" value="P:dTTP biosynthetic process"/>
    <property type="evidence" value="ECO:0007669"/>
    <property type="project" value="UniProtKB-UniRule"/>
</dbReference>
<sequence>MMRARFITLEGVDGAGKSTHLSFIRDTLAQLGVDALFTREPGGTALGERLRELLLAVDTRVSLEAETLLMFAAREEHLAEVIRPALEAGRWVVSDRFTDATFAYQGGGRGLAAGRIEVLEEWVQRGLQPDLTLLFDVPTEVAAARMAASRSLDRFEREAADFHRRVRDAYLARAKADPRFVVIDSTQPIDAIQRELAVLLARCVEQA</sequence>
<keyword evidence="7 12" id="KW-0418">Kinase</keyword>
<name>A0A6B2KNG0_9NEIS</name>
<evidence type="ECO:0000256" key="9">
    <source>
        <dbReference type="ARBA" id="ARBA00029962"/>
    </source>
</evidence>
<dbReference type="Proteomes" id="UP000482578">
    <property type="component" value="Unassembled WGS sequence"/>
</dbReference>
<dbReference type="PANTHER" id="PTHR10344">
    <property type="entry name" value="THYMIDYLATE KINASE"/>
    <property type="match status" value="1"/>
</dbReference>
<evidence type="ECO:0000256" key="5">
    <source>
        <dbReference type="ARBA" id="ARBA00022727"/>
    </source>
</evidence>
<dbReference type="GO" id="GO:0005524">
    <property type="term" value="F:ATP binding"/>
    <property type="evidence" value="ECO:0007669"/>
    <property type="project" value="UniProtKB-UniRule"/>
</dbReference>
<dbReference type="GO" id="GO:0004798">
    <property type="term" value="F:dTMP kinase activity"/>
    <property type="evidence" value="ECO:0007669"/>
    <property type="project" value="UniProtKB-UniRule"/>
</dbReference>
<comment type="caution">
    <text evidence="14">The sequence shown here is derived from an EMBL/GenBank/DDBJ whole genome shotgun (WGS) entry which is preliminary data.</text>
</comment>
<comment type="similarity">
    <text evidence="1 12">Belongs to the thymidylate kinase family.</text>
</comment>
<evidence type="ECO:0000259" key="13">
    <source>
        <dbReference type="Pfam" id="PF02223"/>
    </source>
</evidence>
<evidence type="ECO:0000313" key="14">
    <source>
        <dbReference type="EMBL" id="NDV11772.1"/>
    </source>
</evidence>
<evidence type="ECO:0000256" key="7">
    <source>
        <dbReference type="ARBA" id="ARBA00022777"/>
    </source>
</evidence>
<comment type="catalytic activity">
    <reaction evidence="10 12">
        <text>dTMP + ATP = dTDP + ADP</text>
        <dbReference type="Rhea" id="RHEA:13517"/>
        <dbReference type="ChEBI" id="CHEBI:30616"/>
        <dbReference type="ChEBI" id="CHEBI:58369"/>
        <dbReference type="ChEBI" id="CHEBI:63528"/>
        <dbReference type="ChEBI" id="CHEBI:456216"/>
        <dbReference type="EC" id="2.7.4.9"/>
    </reaction>
</comment>
<gene>
    <name evidence="12" type="primary">tmk</name>
    <name evidence="14" type="ORF">GZH52_03020</name>
</gene>
<keyword evidence="5 12" id="KW-0545">Nucleotide biosynthesis</keyword>
<dbReference type="GO" id="GO:0006233">
    <property type="term" value="P:dTDP biosynthetic process"/>
    <property type="evidence" value="ECO:0007669"/>
    <property type="project" value="InterPro"/>
</dbReference>
<dbReference type="GO" id="GO:0006227">
    <property type="term" value="P:dUDP biosynthetic process"/>
    <property type="evidence" value="ECO:0007669"/>
    <property type="project" value="TreeGrafter"/>
</dbReference>
<evidence type="ECO:0000256" key="10">
    <source>
        <dbReference type="ARBA" id="ARBA00048743"/>
    </source>
</evidence>
<evidence type="ECO:0000256" key="2">
    <source>
        <dbReference type="ARBA" id="ARBA00012980"/>
    </source>
</evidence>
<evidence type="ECO:0000256" key="11">
    <source>
        <dbReference type="ARBA" id="ARBA00057735"/>
    </source>
</evidence>
<dbReference type="SUPFAM" id="SSF52540">
    <property type="entry name" value="P-loop containing nucleoside triphosphate hydrolases"/>
    <property type="match status" value="1"/>
</dbReference>
<feature type="binding site" evidence="12">
    <location>
        <begin position="11"/>
        <end position="18"/>
    </location>
    <ligand>
        <name>ATP</name>
        <dbReference type="ChEBI" id="CHEBI:30616"/>
    </ligand>
</feature>
<evidence type="ECO:0000256" key="6">
    <source>
        <dbReference type="ARBA" id="ARBA00022741"/>
    </source>
</evidence>
<dbReference type="InterPro" id="IPR027417">
    <property type="entry name" value="P-loop_NTPase"/>
</dbReference>
<dbReference type="PANTHER" id="PTHR10344:SF4">
    <property type="entry name" value="UMP-CMP KINASE 2, MITOCHONDRIAL"/>
    <property type="match status" value="1"/>
</dbReference>
<dbReference type="EMBL" id="JAAGAA010000002">
    <property type="protein sequence ID" value="NDV11772.1"/>
    <property type="molecule type" value="Genomic_DNA"/>
</dbReference>
<proteinExistence type="inferred from homology"/>
<feature type="domain" description="Thymidylate kinase-like" evidence="13">
    <location>
        <begin position="9"/>
        <end position="195"/>
    </location>
</feature>
<dbReference type="FunFam" id="3.40.50.300:FF:000225">
    <property type="entry name" value="Thymidylate kinase"/>
    <property type="match status" value="1"/>
</dbReference>
<keyword evidence="6 12" id="KW-0547">Nucleotide-binding</keyword>
<dbReference type="HAMAP" id="MF_00165">
    <property type="entry name" value="Thymidylate_kinase"/>
    <property type="match status" value="1"/>
</dbReference>
<dbReference type="InterPro" id="IPR018094">
    <property type="entry name" value="Thymidylate_kinase"/>
</dbReference>
<organism evidence="14 15">
    <name type="scientific">Crenobacter caeni</name>
    <dbReference type="NCBI Taxonomy" id="2705474"/>
    <lineage>
        <taxon>Bacteria</taxon>
        <taxon>Pseudomonadati</taxon>
        <taxon>Pseudomonadota</taxon>
        <taxon>Betaproteobacteria</taxon>
        <taxon>Neisseriales</taxon>
        <taxon>Neisseriaceae</taxon>
        <taxon>Crenobacter</taxon>
    </lineage>
</organism>
<protein>
    <recommendedName>
        <fullName evidence="3 12">Thymidylate kinase</fullName>
        <ecNumber evidence="2 12">2.7.4.9</ecNumber>
    </recommendedName>
    <alternativeName>
        <fullName evidence="9 12">dTMP kinase</fullName>
    </alternativeName>
</protein>
<evidence type="ECO:0000256" key="8">
    <source>
        <dbReference type="ARBA" id="ARBA00022840"/>
    </source>
</evidence>
<accession>A0A6B2KNG0</accession>
<evidence type="ECO:0000256" key="1">
    <source>
        <dbReference type="ARBA" id="ARBA00009776"/>
    </source>
</evidence>
<keyword evidence="8 12" id="KW-0067">ATP-binding</keyword>
<dbReference type="InterPro" id="IPR039430">
    <property type="entry name" value="Thymidylate_kin-like_dom"/>
</dbReference>
<dbReference type="AlphaFoldDB" id="A0A6B2KNG0"/>
<dbReference type="GO" id="GO:0005829">
    <property type="term" value="C:cytosol"/>
    <property type="evidence" value="ECO:0007669"/>
    <property type="project" value="TreeGrafter"/>
</dbReference>
<keyword evidence="15" id="KW-1185">Reference proteome</keyword>
<dbReference type="NCBIfam" id="TIGR00041">
    <property type="entry name" value="DTMP_kinase"/>
    <property type="match status" value="1"/>
</dbReference>
<dbReference type="Gene3D" id="3.40.50.300">
    <property type="entry name" value="P-loop containing nucleotide triphosphate hydrolases"/>
    <property type="match status" value="1"/>
</dbReference>
<evidence type="ECO:0000256" key="4">
    <source>
        <dbReference type="ARBA" id="ARBA00022679"/>
    </source>
</evidence>
<dbReference type="EC" id="2.7.4.9" evidence="2 12"/>
<keyword evidence="4 12" id="KW-0808">Transferase</keyword>
<evidence type="ECO:0000313" key="15">
    <source>
        <dbReference type="Proteomes" id="UP000482578"/>
    </source>
</evidence>
<comment type="function">
    <text evidence="11 12">Phosphorylation of dTMP to form dTDP in both de novo and salvage pathways of dTTP synthesis.</text>
</comment>
<dbReference type="CDD" id="cd01672">
    <property type="entry name" value="TMPK"/>
    <property type="match status" value="1"/>
</dbReference>